<dbReference type="KEGG" id="fai:FAD_0065"/>
<dbReference type="GO" id="GO:0043565">
    <property type="term" value="F:sequence-specific DNA binding"/>
    <property type="evidence" value="ECO:0007669"/>
    <property type="project" value="TreeGrafter"/>
</dbReference>
<reference evidence="2 3" key="1">
    <citation type="submission" date="2011-10" db="EMBL/GenBank/DDBJ databases">
        <title>Metabolic and evolutionary patterns in the extreme acidophile Ferroplasma acidiphilum.</title>
        <authorList>
            <person name="Golyshina O.V."/>
            <person name="Kozyavkin S.A."/>
            <person name="Tatusov R.L."/>
            <person name="Slesarev A.I."/>
            <person name="Golyshin P.N."/>
        </authorList>
    </citation>
    <scope>NUCLEOTIDE SEQUENCE [LARGE SCALE GENOMIC DNA]</scope>
    <source>
        <strain evidence="3">Y</strain>
    </source>
</reference>
<sequence>MIMNNLGELMEAEITNFREYYDNKIITALIGIEAEINNVDAIGRIIGEHKNVEEVFVVTGEYDLIIKVRFPDYIALEKFIVNNLNSIQGIRKSKTMMVLSIIKDMYMR</sequence>
<feature type="domain" description="Transcription regulator AsnC/Lrp ligand binding" evidence="1">
    <location>
        <begin position="30"/>
        <end position="100"/>
    </location>
</feature>
<proteinExistence type="predicted"/>
<organism evidence="2 3">
    <name type="scientific">Ferroplasma acidiphilum</name>
    <dbReference type="NCBI Taxonomy" id="74969"/>
    <lineage>
        <taxon>Archaea</taxon>
        <taxon>Methanobacteriati</taxon>
        <taxon>Thermoplasmatota</taxon>
        <taxon>Thermoplasmata</taxon>
        <taxon>Thermoplasmatales</taxon>
        <taxon>Ferroplasmaceae</taxon>
        <taxon>Ferroplasma</taxon>
    </lineage>
</organism>
<protein>
    <submittedName>
        <fullName evidence="2">AsnC family transcriptional regulator</fullName>
    </submittedName>
</protein>
<dbReference type="Pfam" id="PF01037">
    <property type="entry name" value="AsnC_trans_reg"/>
    <property type="match status" value="1"/>
</dbReference>
<dbReference type="InterPro" id="IPR011008">
    <property type="entry name" value="Dimeric_a/b-barrel"/>
</dbReference>
<dbReference type="PANTHER" id="PTHR30154:SF34">
    <property type="entry name" value="TRANSCRIPTIONAL REGULATOR AZLB"/>
    <property type="match status" value="1"/>
</dbReference>
<evidence type="ECO:0000259" key="1">
    <source>
        <dbReference type="Pfam" id="PF01037"/>
    </source>
</evidence>
<keyword evidence="3" id="KW-1185">Reference proteome</keyword>
<evidence type="ECO:0000313" key="2">
    <source>
        <dbReference type="EMBL" id="ARD83998.1"/>
    </source>
</evidence>
<evidence type="ECO:0000313" key="3">
    <source>
        <dbReference type="Proteomes" id="UP000192050"/>
    </source>
</evidence>
<dbReference type="STRING" id="74969.FAD_0065"/>
<name>A0A1V0N1I5_9ARCH</name>
<dbReference type="EMBL" id="CP015363">
    <property type="protein sequence ID" value="ARD83998.1"/>
    <property type="molecule type" value="Genomic_DNA"/>
</dbReference>
<dbReference type="Proteomes" id="UP000192050">
    <property type="component" value="Chromosome"/>
</dbReference>
<dbReference type="GO" id="GO:0005829">
    <property type="term" value="C:cytosol"/>
    <property type="evidence" value="ECO:0007669"/>
    <property type="project" value="TreeGrafter"/>
</dbReference>
<dbReference type="GO" id="GO:0043200">
    <property type="term" value="P:response to amino acid"/>
    <property type="evidence" value="ECO:0007669"/>
    <property type="project" value="TreeGrafter"/>
</dbReference>
<dbReference type="AlphaFoldDB" id="A0A1V0N1I5"/>
<gene>
    <name evidence="2" type="ORF">FAD_0065</name>
</gene>
<dbReference type="SUPFAM" id="SSF54909">
    <property type="entry name" value="Dimeric alpha+beta barrel"/>
    <property type="match status" value="1"/>
</dbReference>
<dbReference type="InterPro" id="IPR019887">
    <property type="entry name" value="Tscrpt_reg_AsnC/Lrp_C"/>
</dbReference>
<dbReference type="PANTHER" id="PTHR30154">
    <property type="entry name" value="LEUCINE-RESPONSIVE REGULATORY PROTEIN"/>
    <property type="match status" value="1"/>
</dbReference>
<dbReference type="Gene3D" id="3.30.70.920">
    <property type="match status" value="1"/>
</dbReference>
<accession>A0A1V0N1I5</accession>